<evidence type="ECO:0000256" key="2">
    <source>
        <dbReference type="ARBA" id="ARBA00022737"/>
    </source>
</evidence>
<comment type="caution">
    <text evidence="5">The sequence shown here is derived from an EMBL/GenBank/DDBJ whole genome shotgun (WGS) entry which is preliminary data.</text>
</comment>
<dbReference type="InterPro" id="IPR051216">
    <property type="entry name" value="Teneurin"/>
</dbReference>
<reference evidence="6" key="2">
    <citation type="submission" date="2019-01" db="EMBL/GenBank/DDBJ databases">
        <title>Genome sequence of Desulfonema ishimotonii strain Tokyo 01.</title>
        <authorList>
            <person name="Fukui M."/>
        </authorList>
    </citation>
    <scope>NUCLEOTIDE SEQUENCE [LARGE SCALE GENOMIC DNA]</scope>
    <source>
        <strain evidence="6">Tokyo 01</strain>
    </source>
</reference>
<dbReference type="InterPro" id="IPR022385">
    <property type="entry name" value="Rhs_assc_core"/>
</dbReference>
<keyword evidence="1" id="KW-0245">EGF-like domain</keyword>
<feature type="domain" description="Teneurin-like YD-shell" evidence="4">
    <location>
        <begin position="4"/>
        <end position="88"/>
    </location>
</feature>
<reference evidence="6" key="1">
    <citation type="submission" date="2017-11" db="EMBL/GenBank/DDBJ databases">
        <authorList>
            <person name="Watanabe M."/>
            <person name="Kojima H."/>
        </authorList>
    </citation>
    <scope>NUCLEOTIDE SEQUENCE [LARGE SCALE GENOMIC DNA]</scope>
    <source>
        <strain evidence="6">Tokyo 01</strain>
    </source>
</reference>
<dbReference type="PANTHER" id="PTHR11219">
    <property type="entry name" value="TENEURIN AND N-ACETYLGLUCOSAMINE-1-PHOSPHODIESTER ALPHA-N-ACETYLGLUCOSAMINIDASE"/>
    <property type="match status" value="1"/>
</dbReference>
<sequence>MPVAMTKGGQRYYFAYDQVGTLRVVTDASGNAVKRIRYDSFGNILTDSDPLFEVPFGFAGGLHDRDTGLVRFGYRDYDPDAGRWTAKDPILFAGGDTDLYGYCLGDPVNWVDPFGLANDQSGMGPLSGSDSDIVKAREIAADKNAGPAEAKKYLKNTIREEREKLKNLKGKERKKLLKRIDQLKGAMKVIPRYYPPQAYPLFIINPDLMRQILDDHSDSCLNES</sequence>
<evidence type="ECO:0000259" key="4">
    <source>
        <dbReference type="Pfam" id="PF25023"/>
    </source>
</evidence>
<evidence type="ECO:0000313" key="5">
    <source>
        <dbReference type="EMBL" id="GBC59973.1"/>
    </source>
</evidence>
<name>A0A401FSP5_9BACT</name>
<dbReference type="Proteomes" id="UP000288096">
    <property type="component" value="Unassembled WGS sequence"/>
</dbReference>
<evidence type="ECO:0000256" key="3">
    <source>
        <dbReference type="ARBA" id="ARBA00023157"/>
    </source>
</evidence>
<organism evidence="5 6">
    <name type="scientific">Desulfonema ishimotonii</name>
    <dbReference type="NCBI Taxonomy" id="45657"/>
    <lineage>
        <taxon>Bacteria</taxon>
        <taxon>Pseudomonadati</taxon>
        <taxon>Thermodesulfobacteriota</taxon>
        <taxon>Desulfobacteria</taxon>
        <taxon>Desulfobacterales</taxon>
        <taxon>Desulfococcaceae</taxon>
        <taxon>Desulfonema</taxon>
    </lineage>
</organism>
<dbReference type="AlphaFoldDB" id="A0A401FSP5"/>
<evidence type="ECO:0000313" key="6">
    <source>
        <dbReference type="Proteomes" id="UP000288096"/>
    </source>
</evidence>
<dbReference type="InterPro" id="IPR056823">
    <property type="entry name" value="TEN-like_YD-shell"/>
</dbReference>
<protein>
    <recommendedName>
        <fullName evidence="4">Teneurin-like YD-shell domain-containing protein</fullName>
    </recommendedName>
</protein>
<dbReference type="Gene3D" id="2.180.10.10">
    <property type="entry name" value="RHS repeat-associated core"/>
    <property type="match status" value="1"/>
</dbReference>
<dbReference type="EMBL" id="BEXT01000001">
    <property type="protein sequence ID" value="GBC59973.1"/>
    <property type="molecule type" value="Genomic_DNA"/>
</dbReference>
<dbReference type="OrthoDB" id="5458729at2"/>
<dbReference type="PANTHER" id="PTHR11219:SF69">
    <property type="entry name" value="TENEURIN-A"/>
    <property type="match status" value="1"/>
</dbReference>
<dbReference type="NCBIfam" id="TIGR03696">
    <property type="entry name" value="Rhs_assc_core"/>
    <property type="match status" value="1"/>
</dbReference>
<gene>
    <name evidence="5" type="ORF">DENIS_0915</name>
</gene>
<keyword evidence="6" id="KW-1185">Reference proteome</keyword>
<evidence type="ECO:0000256" key="1">
    <source>
        <dbReference type="ARBA" id="ARBA00022536"/>
    </source>
</evidence>
<accession>A0A401FSP5</accession>
<keyword evidence="3" id="KW-1015">Disulfide bond</keyword>
<proteinExistence type="predicted"/>
<dbReference type="Pfam" id="PF25023">
    <property type="entry name" value="TEN_YD-shell"/>
    <property type="match status" value="1"/>
</dbReference>
<keyword evidence="2" id="KW-0677">Repeat</keyword>